<keyword evidence="3" id="KW-0238">DNA-binding</keyword>
<protein>
    <submittedName>
        <fullName evidence="5">Restriction endonuclease subunit S</fullName>
    </submittedName>
</protein>
<keyword evidence="5" id="KW-0540">Nuclease</keyword>
<proteinExistence type="inferred from homology"/>
<feature type="domain" description="Type I restriction modification DNA specificity" evidence="4">
    <location>
        <begin position="26"/>
        <end position="155"/>
    </location>
</feature>
<gene>
    <name evidence="5" type="ORF">AB3G34_01760</name>
</gene>
<dbReference type="GO" id="GO:0003677">
    <property type="term" value="F:DNA binding"/>
    <property type="evidence" value="ECO:0007669"/>
    <property type="project" value="UniProtKB-KW"/>
</dbReference>
<keyword evidence="2" id="KW-0680">Restriction system</keyword>
<dbReference type="AlphaFoldDB" id="A0AB39W1Y2"/>
<sequence length="185" mass="21122">MREILKEIVYIKSGVFAKGDVNPDVYYVQATDFNEDKEWAGTSSPVLSKSPKLIKHFLQKDDILFAAKGKDFFAVVYDGSYQPAVASTTFLVLQLKNTNVKPEYVAWFLNHGKTQALLQGVAKGTAIKSVTISILEKIEIFIPNFAKQFTILELFNLQKKEKFLQNEISQLRQNYYNELIFKAIQ</sequence>
<dbReference type="PANTHER" id="PTHR30408:SF12">
    <property type="entry name" value="TYPE I RESTRICTION ENZYME MJAVIII SPECIFICITY SUBUNIT"/>
    <property type="match status" value="1"/>
</dbReference>
<dbReference type="Gene3D" id="3.90.220.20">
    <property type="entry name" value="DNA methylase specificity domains"/>
    <property type="match status" value="1"/>
</dbReference>
<evidence type="ECO:0000256" key="1">
    <source>
        <dbReference type="ARBA" id="ARBA00010923"/>
    </source>
</evidence>
<keyword evidence="5" id="KW-0255">Endonuclease</keyword>
<evidence type="ECO:0000256" key="2">
    <source>
        <dbReference type="ARBA" id="ARBA00022747"/>
    </source>
</evidence>
<accession>A0AB39W1Y2</accession>
<keyword evidence="5" id="KW-0378">Hydrolase</keyword>
<evidence type="ECO:0000259" key="4">
    <source>
        <dbReference type="Pfam" id="PF01420"/>
    </source>
</evidence>
<dbReference type="CDD" id="cd16961">
    <property type="entry name" value="RMtype1_S_TRD-CR_like"/>
    <property type="match status" value="1"/>
</dbReference>
<comment type="similarity">
    <text evidence="1">Belongs to the type-I restriction system S methylase family.</text>
</comment>
<dbReference type="RefSeq" id="WP_369753280.1">
    <property type="nucleotide sequence ID" value="NZ_CP165625.1"/>
</dbReference>
<organism evidence="5">
    <name type="scientific">Flavobacterium sp. WC2409</name>
    <dbReference type="NCBI Taxonomy" id="3234139"/>
    <lineage>
        <taxon>Bacteria</taxon>
        <taxon>Pseudomonadati</taxon>
        <taxon>Bacteroidota</taxon>
        <taxon>Flavobacteriia</taxon>
        <taxon>Flavobacteriales</taxon>
        <taxon>Flavobacteriaceae</taxon>
        <taxon>Flavobacterium</taxon>
    </lineage>
</organism>
<dbReference type="Pfam" id="PF01420">
    <property type="entry name" value="Methylase_S"/>
    <property type="match status" value="1"/>
</dbReference>
<dbReference type="REBASE" id="858449">
    <property type="entry name" value="S1.Fsp9ORF1765P"/>
</dbReference>
<evidence type="ECO:0000313" key="5">
    <source>
        <dbReference type="EMBL" id="XDU95860.1"/>
    </source>
</evidence>
<dbReference type="GO" id="GO:0009307">
    <property type="term" value="P:DNA restriction-modification system"/>
    <property type="evidence" value="ECO:0007669"/>
    <property type="project" value="UniProtKB-KW"/>
</dbReference>
<dbReference type="EMBL" id="CP165625">
    <property type="protein sequence ID" value="XDU95860.1"/>
    <property type="molecule type" value="Genomic_DNA"/>
</dbReference>
<dbReference type="GO" id="GO:0004519">
    <property type="term" value="F:endonuclease activity"/>
    <property type="evidence" value="ECO:0007669"/>
    <property type="project" value="UniProtKB-KW"/>
</dbReference>
<dbReference type="InterPro" id="IPR044946">
    <property type="entry name" value="Restrct_endonuc_typeI_TRD_sf"/>
</dbReference>
<dbReference type="PANTHER" id="PTHR30408">
    <property type="entry name" value="TYPE-1 RESTRICTION ENZYME ECOKI SPECIFICITY PROTEIN"/>
    <property type="match status" value="1"/>
</dbReference>
<reference evidence="5" key="1">
    <citation type="submission" date="2024-07" db="EMBL/GenBank/DDBJ databases">
        <authorList>
            <person name="Biller S.J."/>
        </authorList>
    </citation>
    <scope>NUCLEOTIDE SEQUENCE</scope>
    <source>
        <strain evidence="5">WC2409</strain>
    </source>
</reference>
<dbReference type="InterPro" id="IPR052021">
    <property type="entry name" value="Type-I_RS_S_subunit"/>
</dbReference>
<dbReference type="SUPFAM" id="SSF116734">
    <property type="entry name" value="DNA methylase specificity domain"/>
    <property type="match status" value="1"/>
</dbReference>
<name>A0AB39W1Y2_9FLAO</name>
<dbReference type="InterPro" id="IPR000055">
    <property type="entry name" value="Restrct_endonuc_typeI_TRD"/>
</dbReference>
<evidence type="ECO:0000256" key="3">
    <source>
        <dbReference type="ARBA" id="ARBA00023125"/>
    </source>
</evidence>